<sequence>MEPVRIAILGAAGIAPTAIIRPAAKSPDAEIVAVAARNRDTAEAFASQHGIPTVLPDYESALADDSVDAVYIPLPNSLHAPWTIRALRAGKHVLVEKPFANNHAQALEVAEVAAGIDRVCMEAFHYRYHPLWAETKRLLAEIGDVQRAEATFDIHLPDRSNIRYDYELGGGALMDLGCYPLHLLRSLLGTEPEVVDAGYRPAPDARVDEALWAELLFGDVPARLACSLLEDQEVVAATFTGTEGTLHVEGFVKPHEGNSITLTTAAGERSKQFPLDFTSYDAQLQVFVEAVRGGGDVVTGPEDSVATMRAIDAIYENAGLPLRGA</sequence>
<feature type="domain" description="GFO/IDH/MocA-like oxidoreductase" evidence="4">
    <location>
        <begin position="138"/>
        <end position="246"/>
    </location>
</feature>
<accession>A0A1G9LRE0</accession>
<reference evidence="5 6" key="1">
    <citation type="submission" date="2016-10" db="EMBL/GenBank/DDBJ databases">
        <authorList>
            <person name="de Groot N.N."/>
        </authorList>
    </citation>
    <scope>NUCLEOTIDE SEQUENCE [LARGE SCALE GENOMIC DNA]</scope>
    <source>
        <strain evidence="5 6">CGMCC 1.9159</strain>
    </source>
</reference>
<dbReference type="AlphaFoldDB" id="A0A1G9LRE0"/>
<dbReference type="PANTHER" id="PTHR22604:SF105">
    <property type="entry name" value="TRANS-1,2-DIHYDROBENZENE-1,2-DIOL DEHYDROGENASE"/>
    <property type="match status" value="1"/>
</dbReference>
<dbReference type="GO" id="GO:0016491">
    <property type="term" value="F:oxidoreductase activity"/>
    <property type="evidence" value="ECO:0007669"/>
    <property type="project" value="UniProtKB-KW"/>
</dbReference>
<evidence type="ECO:0000259" key="4">
    <source>
        <dbReference type="Pfam" id="PF22725"/>
    </source>
</evidence>
<keyword evidence="6" id="KW-1185">Reference proteome</keyword>
<dbReference type="Gene3D" id="3.40.50.720">
    <property type="entry name" value="NAD(P)-binding Rossmann-like Domain"/>
    <property type="match status" value="1"/>
</dbReference>
<protein>
    <submittedName>
        <fullName evidence="5">Predicted dehydrogenase</fullName>
    </submittedName>
</protein>
<evidence type="ECO:0000259" key="3">
    <source>
        <dbReference type="Pfam" id="PF01408"/>
    </source>
</evidence>
<dbReference type="InterPro" id="IPR000683">
    <property type="entry name" value="Gfo/Idh/MocA-like_OxRdtase_N"/>
</dbReference>
<dbReference type="SUPFAM" id="SSF55347">
    <property type="entry name" value="Glyceraldehyde-3-phosphate dehydrogenase-like, C-terminal domain"/>
    <property type="match status" value="1"/>
</dbReference>
<comment type="similarity">
    <text evidence="1">Belongs to the Gfo/Idh/MocA family.</text>
</comment>
<dbReference type="Proteomes" id="UP000199475">
    <property type="component" value="Unassembled WGS sequence"/>
</dbReference>
<keyword evidence="2" id="KW-0560">Oxidoreductase</keyword>
<dbReference type="PANTHER" id="PTHR22604">
    <property type="entry name" value="OXIDOREDUCTASES"/>
    <property type="match status" value="1"/>
</dbReference>
<organism evidence="5 6">
    <name type="scientific">Tessaracoccus oleiagri</name>
    <dbReference type="NCBI Taxonomy" id="686624"/>
    <lineage>
        <taxon>Bacteria</taxon>
        <taxon>Bacillati</taxon>
        <taxon>Actinomycetota</taxon>
        <taxon>Actinomycetes</taxon>
        <taxon>Propionibacteriales</taxon>
        <taxon>Propionibacteriaceae</taxon>
        <taxon>Tessaracoccus</taxon>
    </lineage>
</organism>
<dbReference type="Gene3D" id="3.30.360.10">
    <property type="entry name" value="Dihydrodipicolinate Reductase, domain 2"/>
    <property type="match status" value="1"/>
</dbReference>
<dbReference type="Pfam" id="PF22725">
    <property type="entry name" value="GFO_IDH_MocA_C3"/>
    <property type="match status" value="1"/>
</dbReference>
<feature type="domain" description="Gfo/Idh/MocA-like oxidoreductase N-terminal" evidence="3">
    <location>
        <begin position="4"/>
        <end position="122"/>
    </location>
</feature>
<name>A0A1G9LRE0_9ACTN</name>
<dbReference type="Pfam" id="PF01408">
    <property type="entry name" value="GFO_IDH_MocA"/>
    <property type="match status" value="1"/>
</dbReference>
<dbReference type="OrthoDB" id="9815825at2"/>
<dbReference type="RefSeq" id="WP_093252242.1">
    <property type="nucleotide sequence ID" value="NZ_FNGP01000004.1"/>
</dbReference>
<evidence type="ECO:0000256" key="2">
    <source>
        <dbReference type="ARBA" id="ARBA00023002"/>
    </source>
</evidence>
<gene>
    <name evidence="5" type="ORF">SAMN04488242_2279</name>
</gene>
<evidence type="ECO:0000313" key="5">
    <source>
        <dbReference type="EMBL" id="SDL64529.1"/>
    </source>
</evidence>
<dbReference type="SUPFAM" id="SSF51735">
    <property type="entry name" value="NAD(P)-binding Rossmann-fold domains"/>
    <property type="match status" value="1"/>
</dbReference>
<evidence type="ECO:0000313" key="6">
    <source>
        <dbReference type="Proteomes" id="UP000199475"/>
    </source>
</evidence>
<dbReference type="GO" id="GO:0000166">
    <property type="term" value="F:nucleotide binding"/>
    <property type="evidence" value="ECO:0007669"/>
    <property type="project" value="InterPro"/>
</dbReference>
<dbReference type="InterPro" id="IPR050984">
    <property type="entry name" value="Gfo/Idh/MocA_domain"/>
</dbReference>
<proteinExistence type="inferred from homology"/>
<dbReference type="EMBL" id="FNGP01000004">
    <property type="protein sequence ID" value="SDL64529.1"/>
    <property type="molecule type" value="Genomic_DNA"/>
</dbReference>
<evidence type="ECO:0000256" key="1">
    <source>
        <dbReference type="ARBA" id="ARBA00010928"/>
    </source>
</evidence>
<dbReference type="InterPro" id="IPR055170">
    <property type="entry name" value="GFO_IDH_MocA-like_dom"/>
</dbReference>
<dbReference type="STRING" id="686624.SAMN04488242_2279"/>
<dbReference type="InterPro" id="IPR036291">
    <property type="entry name" value="NAD(P)-bd_dom_sf"/>
</dbReference>